<gene>
    <name evidence="2" type="ORF">JOF56_007648</name>
</gene>
<accession>A0ABS4TTI5</accession>
<name>A0ABS4TTI5_9PSEU</name>
<dbReference type="Proteomes" id="UP001519332">
    <property type="component" value="Unassembled WGS sequence"/>
</dbReference>
<dbReference type="RefSeq" id="WP_209644235.1">
    <property type="nucleotide sequence ID" value="NZ_JAGINW010000001.1"/>
</dbReference>
<sequence>MPFAAVTYDVKPGHEDALAEIFGSFQRVRSSSVPGAAGQEAGRILATAVFLRDCLLVRVIEYEGDLTAIAAHMARQPGVQEVERKLKPYLNSPRDTGTIDGFVTTFTGSLLRCVSQAAVPRTYAEAPSANAHS</sequence>
<proteinExistence type="predicted"/>
<evidence type="ECO:0000313" key="2">
    <source>
        <dbReference type="EMBL" id="MBP2327263.1"/>
    </source>
</evidence>
<dbReference type="InterPro" id="IPR007575">
    <property type="entry name" value="SchA_CurD-like"/>
</dbReference>
<feature type="domain" description="SchA/CurD-like" evidence="1">
    <location>
        <begin position="1"/>
        <end position="118"/>
    </location>
</feature>
<dbReference type="EMBL" id="JAGINW010000001">
    <property type="protein sequence ID" value="MBP2327263.1"/>
    <property type="molecule type" value="Genomic_DNA"/>
</dbReference>
<evidence type="ECO:0000313" key="3">
    <source>
        <dbReference type="Proteomes" id="UP001519332"/>
    </source>
</evidence>
<dbReference type="Pfam" id="PF04486">
    <property type="entry name" value="SchA_CurD"/>
    <property type="match status" value="1"/>
</dbReference>
<reference evidence="2 3" key="1">
    <citation type="submission" date="2021-03" db="EMBL/GenBank/DDBJ databases">
        <title>Sequencing the genomes of 1000 actinobacteria strains.</title>
        <authorList>
            <person name="Klenk H.-P."/>
        </authorList>
    </citation>
    <scope>NUCLEOTIDE SEQUENCE [LARGE SCALE GENOMIC DNA]</scope>
    <source>
        <strain evidence="2 3">DSM 46670</strain>
    </source>
</reference>
<evidence type="ECO:0000259" key="1">
    <source>
        <dbReference type="Pfam" id="PF04486"/>
    </source>
</evidence>
<comment type="caution">
    <text evidence="2">The sequence shown here is derived from an EMBL/GenBank/DDBJ whole genome shotgun (WGS) entry which is preliminary data.</text>
</comment>
<keyword evidence="3" id="KW-1185">Reference proteome</keyword>
<protein>
    <recommendedName>
        <fullName evidence="1">SchA/CurD-like domain-containing protein</fullName>
    </recommendedName>
</protein>
<organism evidence="2 3">
    <name type="scientific">Kibdelosporangium banguiense</name>
    <dbReference type="NCBI Taxonomy" id="1365924"/>
    <lineage>
        <taxon>Bacteria</taxon>
        <taxon>Bacillati</taxon>
        <taxon>Actinomycetota</taxon>
        <taxon>Actinomycetes</taxon>
        <taxon>Pseudonocardiales</taxon>
        <taxon>Pseudonocardiaceae</taxon>
        <taxon>Kibdelosporangium</taxon>
    </lineage>
</organism>